<reference evidence="1" key="1">
    <citation type="journal article" date="2019" name="bioRxiv">
        <title>The Genome of the Zebra Mussel, Dreissena polymorpha: A Resource for Invasive Species Research.</title>
        <authorList>
            <person name="McCartney M.A."/>
            <person name="Auch B."/>
            <person name="Kono T."/>
            <person name="Mallez S."/>
            <person name="Zhang Y."/>
            <person name="Obille A."/>
            <person name="Becker A."/>
            <person name="Abrahante J.E."/>
            <person name="Garbe J."/>
            <person name="Badalamenti J.P."/>
            <person name="Herman A."/>
            <person name="Mangelson H."/>
            <person name="Liachko I."/>
            <person name="Sullivan S."/>
            <person name="Sone E.D."/>
            <person name="Koren S."/>
            <person name="Silverstein K.A.T."/>
            <person name="Beckman K.B."/>
            <person name="Gohl D.M."/>
        </authorList>
    </citation>
    <scope>NUCLEOTIDE SEQUENCE</scope>
    <source>
        <strain evidence="1">Duluth1</strain>
        <tissue evidence="1">Whole animal</tissue>
    </source>
</reference>
<dbReference type="Proteomes" id="UP000828390">
    <property type="component" value="Unassembled WGS sequence"/>
</dbReference>
<accession>A0A9D4BKV1</accession>
<proteinExistence type="predicted"/>
<name>A0A9D4BKV1_DREPO</name>
<evidence type="ECO:0000313" key="2">
    <source>
        <dbReference type="Proteomes" id="UP000828390"/>
    </source>
</evidence>
<organism evidence="1 2">
    <name type="scientific">Dreissena polymorpha</name>
    <name type="common">Zebra mussel</name>
    <name type="synonym">Mytilus polymorpha</name>
    <dbReference type="NCBI Taxonomy" id="45954"/>
    <lineage>
        <taxon>Eukaryota</taxon>
        <taxon>Metazoa</taxon>
        <taxon>Spiralia</taxon>
        <taxon>Lophotrochozoa</taxon>
        <taxon>Mollusca</taxon>
        <taxon>Bivalvia</taxon>
        <taxon>Autobranchia</taxon>
        <taxon>Heteroconchia</taxon>
        <taxon>Euheterodonta</taxon>
        <taxon>Imparidentia</taxon>
        <taxon>Neoheterodontei</taxon>
        <taxon>Myida</taxon>
        <taxon>Dreissenoidea</taxon>
        <taxon>Dreissenidae</taxon>
        <taxon>Dreissena</taxon>
    </lineage>
</organism>
<gene>
    <name evidence="1" type="ORF">DPMN_086054</name>
</gene>
<sequence>MNQVNWLVKVDMKMEQVLQIFMVDLDLDSKNAIVSGQALHMFLKLRAAECNLKAWNHYRKFLLFSKQRQVSSMLFHTNKARLGVPQDSSSPNIPL</sequence>
<dbReference type="AlphaFoldDB" id="A0A9D4BKV1"/>
<reference evidence="1" key="2">
    <citation type="submission" date="2020-11" db="EMBL/GenBank/DDBJ databases">
        <authorList>
            <person name="McCartney M.A."/>
            <person name="Auch B."/>
            <person name="Kono T."/>
            <person name="Mallez S."/>
            <person name="Becker A."/>
            <person name="Gohl D.M."/>
            <person name="Silverstein K.A.T."/>
            <person name="Koren S."/>
            <person name="Bechman K.B."/>
            <person name="Herman A."/>
            <person name="Abrahante J.E."/>
            <person name="Garbe J."/>
        </authorList>
    </citation>
    <scope>NUCLEOTIDE SEQUENCE</scope>
    <source>
        <strain evidence="1">Duluth1</strain>
        <tissue evidence="1">Whole animal</tissue>
    </source>
</reference>
<keyword evidence="2" id="KW-1185">Reference proteome</keyword>
<comment type="caution">
    <text evidence="1">The sequence shown here is derived from an EMBL/GenBank/DDBJ whole genome shotgun (WGS) entry which is preliminary data.</text>
</comment>
<evidence type="ECO:0000313" key="1">
    <source>
        <dbReference type="EMBL" id="KAH3698527.1"/>
    </source>
</evidence>
<protein>
    <submittedName>
        <fullName evidence="1">Uncharacterized protein</fullName>
    </submittedName>
</protein>
<dbReference type="EMBL" id="JAIWYP010000016">
    <property type="protein sequence ID" value="KAH3698527.1"/>
    <property type="molecule type" value="Genomic_DNA"/>
</dbReference>